<dbReference type="AlphaFoldDB" id="G4ZXR8"/>
<dbReference type="KEGG" id="psoj:PHYSODRAFT_517852"/>
<proteinExistence type="predicted"/>
<dbReference type="InParanoid" id="G4ZXR8"/>
<protein>
    <submittedName>
        <fullName evidence="1">Uncharacterized protein</fullName>
    </submittedName>
</protein>
<dbReference type="Proteomes" id="UP000002640">
    <property type="component" value="Unassembled WGS sequence"/>
</dbReference>
<evidence type="ECO:0000313" key="2">
    <source>
        <dbReference type="Proteomes" id="UP000002640"/>
    </source>
</evidence>
<name>G4ZXR8_PHYSP</name>
<gene>
    <name evidence="1" type="ORF">PHYSODRAFT_517852</name>
</gene>
<dbReference type="RefSeq" id="XP_009532210.1">
    <property type="nucleotide sequence ID" value="XM_009533915.1"/>
</dbReference>
<sequence>LLNWYTNHIWETVKGKKEQNKRAEAKAASNIMAILYQVPFQIPKQPSRSDVAAYQHWKDEIWTLALAMDSTVNARLHSFDQKKPTHKASSLRERWRQLRTSHPDAYRTLGAQYLALKASGTVVDTCTPASHQWGASDLA</sequence>
<dbReference type="GeneID" id="20659980"/>
<evidence type="ECO:0000313" key="1">
    <source>
        <dbReference type="EMBL" id="EGZ11877.1"/>
    </source>
</evidence>
<accession>G4ZXR8</accession>
<dbReference type="OMA" id="TAINIMI"/>
<dbReference type="EMBL" id="JH159157">
    <property type="protein sequence ID" value="EGZ11877.1"/>
    <property type="molecule type" value="Genomic_DNA"/>
</dbReference>
<feature type="non-terminal residue" evidence="1">
    <location>
        <position position="1"/>
    </location>
</feature>
<reference evidence="1 2" key="1">
    <citation type="journal article" date="2006" name="Science">
        <title>Phytophthora genome sequences uncover evolutionary origins and mechanisms of pathogenesis.</title>
        <authorList>
            <person name="Tyler B.M."/>
            <person name="Tripathy S."/>
            <person name="Zhang X."/>
            <person name="Dehal P."/>
            <person name="Jiang R.H."/>
            <person name="Aerts A."/>
            <person name="Arredondo F.D."/>
            <person name="Baxter L."/>
            <person name="Bensasson D."/>
            <person name="Beynon J.L."/>
            <person name="Chapman J."/>
            <person name="Damasceno C.M."/>
            <person name="Dorrance A.E."/>
            <person name="Dou D."/>
            <person name="Dickerman A.W."/>
            <person name="Dubchak I.L."/>
            <person name="Garbelotto M."/>
            <person name="Gijzen M."/>
            <person name="Gordon S.G."/>
            <person name="Govers F."/>
            <person name="Grunwald N.J."/>
            <person name="Huang W."/>
            <person name="Ivors K.L."/>
            <person name="Jones R.W."/>
            <person name="Kamoun S."/>
            <person name="Krampis K."/>
            <person name="Lamour K.H."/>
            <person name="Lee M.K."/>
            <person name="McDonald W.H."/>
            <person name="Medina M."/>
            <person name="Meijer H.J."/>
            <person name="Nordberg E.K."/>
            <person name="Maclean D.J."/>
            <person name="Ospina-Giraldo M.D."/>
            <person name="Morris P.F."/>
            <person name="Phuntumart V."/>
            <person name="Putnam N.H."/>
            <person name="Rash S."/>
            <person name="Rose J.K."/>
            <person name="Sakihama Y."/>
            <person name="Salamov A.A."/>
            <person name="Savidor A."/>
            <person name="Scheuring C.F."/>
            <person name="Smith B.M."/>
            <person name="Sobral B.W."/>
            <person name="Terry A."/>
            <person name="Torto-Alalibo T.A."/>
            <person name="Win J."/>
            <person name="Xu Z."/>
            <person name="Zhang H."/>
            <person name="Grigoriev I.V."/>
            <person name="Rokhsar D.S."/>
            <person name="Boore J.L."/>
        </authorList>
    </citation>
    <scope>NUCLEOTIDE SEQUENCE [LARGE SCALE GENOMIC DNA]</scope>
    <source>
        <strain evidence="1 2">P6497</strain>
    </source>
</reference>
<organism evidence="1 2">
    <name type="scientific">Phytophthora sojae (strain P6497)</name>
    <name type="common">Soybean stem and root rot agent</name>
    <name type="synonym">Phytophthora megasperma f. sp. glycines</name>
    <dbReference type="NCBI Taxonomy" id="1094619"/>
    <lineage>
        <taxon>Eukaryota</taxon>
        <taxon>Sar</taxon>
        <taxon>Stramenopiles</taxon>
        <taxon>Oomycota</taxon>
        <taxon>Peronosporomycetes</taxon>
        <taxon>Peronosporales</taxon>
        <taxon>Peronosporaceae</taxon>
        <taxon>Phytophthora</taxon>
    </lineage>
</organism>
<keyword evidence="2" id="KW-1185">Reference proteome</keyword>